<feature type="transmembrane region" description="Helical" evidence="2">
    <location>
        <begin position="140"/>
        <end position="156"/>
    </location>
</feature>
<evidence type="ECO:0000313" key="5">
    <source>
        <dbReference type="Proteomes" id="UP000807115"/>
    </source>
</evidence>
<evidence type="ECO:0000256" key="2">
    <source>
        <dbReference type="SAM" id="Phobius"/>
    </source>
</evidence>
<protein>
    <recommendedName>
        <fullName evidence="3">DUF4220 domain-containing protein</fullName>
    </recommendedName>
</protein>
<evidence type="ECO:0000259" key="3">
    <source>
        <dbReference type="Pfam" id="PF13968"/>
    </source>
</evidence>
<dbReference type="PANTHER" id="PTHR31325">
    <property type="entry name" value="OS01G0798800 PROTEIN-RELATED"/>
    <property type="match status" value="1"/>
</dbReference>
<dbReference type="AlphaFoldDB" id="A0A921QJ06"/>
<dbReference type="InterPro" id="IPR025315">
    <property type="entry name" value="DUF4220"/>
</dbReference>
<dbReference type="EMBL" id="CM027687">
    <property type="protein sequence ID" value="KAG0521750.1"/>
    <property type="molecule type" value="Genomic_DNA"/>
</dbReference>
<dbReference type="InterPro" id="IPR007658">
    <property type="entry name" value="DUF594"/>
</dbReference>
<feature type="transmembrane region" description="Helical" evidence="2">
    <location>
        <begin position="85"/>
        <end position="103"/>
    </location>
</feature>
<gene>
    <name evidence="4" type="ORF">BDA96_08G188100</name>
</gene>
<feature type="transmembrane region" description="Helical" evidence="2">
    <location>
        <begin position="16"/>
        <end position="35"/>
    </location>
</feature>
<reference evidence="4" key="1">
    <citation type="journal article" date="2019" name="BMC Genomics">
        <title>A new reference genome for Sorghum bicolor reveals high levels of sequence similarity between sweet and grain genotypes: implications for the genetics of sugar metabolism.</title>
        <authorList>
            <person name="Cooper E.A."/>
            <person name="Brenton Z.W."/>
            <person name="Flinn B.S."/>
            <person name="Jenkins J."/>
            <person name="Shu S."/>
            <person name="Flowers D."/>
            <person name="Luo F."/>
            <person name="Wang Y."/>
            <person name="Xia P."/>
            <person name="Barry K."/>
            <person name="Daum C."/>
            <person name="Lipzen A."/>
            <person name="Yoshinaga Y."/>
            <person name="Schmutz J."/>
            <person name="Saski C."/>
            <person name="Vermerris W."/>
            <person name="Kresovich S."/>
        </authorList>
    </citation>
    <scope>NUCLEOTIDE SEQUENCE</scope>
</reference>
<reference evidence="4" key="2">
    <citation type="submission" date="2020-10" db="EMBL/GenBank/DDBJ databases">
        <authorList>
            <person name="Cooper E.A."/>
            <person name="Brenton Z.W."/>
            <person name="Flinn B.S."/>
            <person name="Jenkins J."/>
            <person name="Shu S."/>
            <person name="Flowers D."/>
            <person name="Luo F."/>
            <person name="Wang Y."/>
            <person name="Xia P."/>
            <person name="Barry K."/>
            <person name="Daum C."/>
            <person name="Lipzen A."/>
            <person name="Yoshinaga Y."/>
            <person name="Schmutz J."/>
            <person name="Saski C."/>
            <person name="Vermerris W."/>
            <person name="Kresovich S."/>
        </authorList>
    </citation>
    <scope>NUCLEOTIDE SEQUENCE</scope>
</reference>
<keyword evidence="2" id="KW-0472">Membrane</keyword>
<sequence length="727" mass="83854">MGSLSSAIDWWDEWKLRILVLCSFSFQFFLFFSGIVRNWYVLRRLRLVVWLAYIGSDALAIYALATLFNRQKQQQDGGGSALEVIWAPVLLFHLGGQPFISAYSLEDSELWRRHAITLVSQVTVALYVFCKWWSGEKRLLQAAILLFVVGIIKFGQKPWALRRASYSSMTSTYLLSMARRDSSSAGNNRWSRLGRVCIVACTTDCRDIQDQLMENRRRRVGEKGINYSLKEYVIEAAKHVHHHHHHQGERKENEDYTPQPQEGAGKLKDLYRLFLDVSAPYSVRLHYLRSSLHMDDEDQHNMLRSGINLQFSAIYTKVRSELTCLGRCTSLVLRGLVIASLVLFATSDKDGYDKSDIMVTYILFFSTVVIELGPFFIDLLCPCLFQCKLMSQPLLWQDMVSQHNIMSFCARDKKPPTLMKLATFSCLGDFINKHWYVRHQCEARQISVLVRRHAEDGWNKYIHDPATYRRFNNLRGEHALKKMSKHLATDLLEEDKLGWTFNRPFDEYVLLWHIATDLCLHHTSSSTNNTTTASSSQSQDTIKSRRSSSEIISNYMIYLLFICPEMLIPGTRYDLFTLACHEIECMINESPLSSSPDKTRSGIAQWILGMDQDDQRMNKAPRNKIFDAHKLARLLVHSLNEEQRWEVIQGVWVEMLCYSASRCRGYLHAKSLGVAPEFHTNVWLLWWCMGMQTLPDMMHNLGPPEDPPQEQTAAEEPPQEQTAADSV</sequence>
<dbReference type="Pfam" id="PF04578">
    <property type="entry name" value="DUF594"/>
    <property type="match status" value="1"/>
</dbReference>
<feature type="transmembrane region" description="Helical" evidence="2">
    <location>
        <begin position="47"/>
        <end position="65"/>
    </location>
</feature>
<feature type="region of interest" description="Disordered" evidence="1">
    <location>
        <begin position="698"/>
        <end position="727"/>
    </location>
</feature>
<proteinExistence type="predicted"/>
<evidence type="ECO:0000313" key="4">
    <source>
        <dbReference type="EMBL" id="KAG0521750.1"/>
    </source>
</evidence>
<feature type="region of interest" description="Disordered" evidence="1">
    <location>
        <begin position="241"/>
        <end position="261"/>
    </location>
</feature>
<dbReference type="Pfam" id="PF13968">
    <property type="entry name" value="DUF4220"/>
    <property type="match status" value="1"/>
</dbReference>
<feature type="transmembrane region" description="Helical" evidence="2">
    <location>
        <begin position="115"/>
        <end position="134"/>
    </location>
</feature>
<name>A0A921QJ06_SORBI</name>
<feature type="transmembrane region" description="Helical" evidence="2">
    <location>
        <begin position="324"/>
        <end position="346"/>
    </location>
</feature>
<keyword evidence="2" id="KW-0812">Transmembrane</keyword>
<organism evidence="4 5">
    <name type="scientific">Sorghum bicolor</name>
    <name type="common">Sorghum</name>
    <name type="synonym">Sorghum vulgare</name>
    <dbReference type="NCBI Taxonomy" id="4558"/>
    <lineage>
        <taxon>Eukaryota</taxon>
        <taxon>Viridiplantae</taxon>
        <taxon>Streptophyta</taxon>
        <taxon>Embryophyta</taxon>
        <taxon>Tracheophyta</taxon>
        <taxon>Spermatophyta</taxon>
        <taxon>Magnoliopsida</taxon>
        <taxon>Liliopsida</taxon>
        <taxon>Poales</taxon>
        <taxon>Poaceae</taxon>
        <taxon>PACMAD clade</taxon>
        <taxon>Panicoideae</taxon>
        <taxon>Andropogonodae</taxon>
        <taxon>Andropogoneae</taxon>
        <taxon>Sorghinae</taxon>
        <taxon>Sorghum</taxon>
    </lineage>
</organism>
<keyword evidence="2" id="KW-1133">Transmembrane helix</keyword>
<dbReference type="Proteomes" id="UP000807115">
    <property type="component" value="Chromosome 8"/>
</dbReference>
<feature type="transmembrane region" description="Helical" evidence="2">
    <location>
        <begin position="358"/>
        <end position="385"/>
    </location>
</feature>
<accession>A0A921QJ06</accession>
<comment type="caution">
    <text evidence="4">The sequence shown here is derived from an EMBL/GenBank/DDBJ whole genome shotgun (WGS) entry which is preliminary data.</text>
</comment>
<feature type="domain" description="DUF4220" evidence="3">
    <location>
        <begin position="50"/>
        <end position="381"/>
    </location>
</feature>
<evidence type="ECO:0000256" key="1">
    <source>
        <dbReference type="SAM" id="MobiDB-lite"/>
    </source>
</evidence>
<feature type="compositionally biased region" description="Low complexity" evidence="1">
    <location>
        <begin position="709"/>
        <end position="727"/>
    </location>
</feature>